<evidence type="ECO:0000256" key="1">
    <source>
        <dbReference type="SAM" id="MobiDB-lite"/>
    </source>
</evidence>
<dbReference type="SUPFAM" id="SSF56300">
    <property type="entry name" value="Metallo-dependent phosphatases"/>
    <property type="match status" value="1"/>
</dbReference>
<name>A0A4P9XS61_9FUNG</name>
<evidence type="ECO:0000313" key="4">
    <source>
        <dbReference type="Proteomes" id="UP000271241"/>
    </source>
</evidence>
<dbReference type="PANTHER" id="PTHR46546">
    <property type="entry name" value="SHEWANELLA-LIKE PROTEIN PHOSPHATASE 1"/>
    <property type="match status" value="1"/>
</dbReference>
<dbReference type="Pfam" id="PF00149">
    <property type="entry name" value="Metallophos"/>
    <property type="match status" value="1"/>
</dbReference>
<dbReference type="STRING" id="78915.A0A4P9XS61"/>
<dbReference type="InterPro" id="IPR029052">
    <property type="entry name" value="Metallo-depent_PP-like"/>
</dbReference>
<evidence type="ECO:0000313" key="3">
    <source>
        <dbReference type="EMBL" id="RKP08964.1"/>
    </source>
</evidence>
<feature type="region of interest" description="Disordered" evidence="1">
    <location>
        <begin position="271"/>
        <end position="296"/>
    </location>
</feature>
<dbReference type="EMBL" id="KZ992554">
    <property type="protein sequence ID" value="RKP08964.1"/>
    <property type="molecule type" value="Genomic_DNA"/>
</dbReference>
<dbReference type="InterPro" id="IPR004843">
    <property type="entry name" value="Calcineurin-like_PHP"/>
</dbReference>
<dbReference type="Gene3D" id="3.60.21.10">
    <property type="match status" value="1"/>
</dbReference>
<dbReference type="AlphaFoldDB" id="A0A4P9XS61"/>
<gene>
    <name evidence="3" type="ORF">THASP1DRAFT_14874</name>
</gene>
<proteinExistence type="predicted"/>
<sequence length="296" mass="32276">MAERRIVAVGDLHGDMESALSVLRMAGVIHQNNSWAGGNHTILVQTGDLIDRGPDTVQLLNLFPRLVQEANKAGGRVIQILGNHEFMNMLGDLSFVRERSSEFASRQSRKIAFSPSGDIGRRLFNLPIMHQIGDTVFTHGGILPAWASSIVHRVNAYATQHLMAYFAGALEELPAVFGPDGPTWYRGYALGAEKTICSVLQSALNAMGAKRMVVGHTMQDNGRILSRCDKRFFVIDVGISKAMLGYQAALEILPNGSVRGIYPSGVQELSESVDTDIDDKRPTAANSGERKRKSGE</sequence>
<dbReference type="OrthoDB" id="5976022at2759"/>
<dbReference type="GO" id="GO:0016787">
    <property type="term" value="F:hydrolase activity"/>
    <property type="evidence" value="ECO:0007669"/>
    <property type="project" value="InterPro"/>
</dbReference>
<keyword evidence="4" id="KW-1185">Reference proteome</keyword>
<accession>A0A4P9XS61</accession>
<dbReference type="PANTHER" id="PTHR46546:SF4">
    <property type="entry name" value="SHEWANELLA-LIKE PROTEIN PHOSPHATASE 1"/>
    <property type="match status" value="1"/>
</dbReference>
<evidence type="ECO:0000259" key="2">
    <source>
        <dbReference type="Pfam" id="PF00149"/>
    </source>
</evidence>
<dbReference type="Proteomes" id="UP000271241">
    <property type="component" value="Unassembled WGS sequence"/>
</dbReference>
<protein>
    <submittedName>
        <fullName evidence="3">Metallo-dependent phosphatase-like protein</fullName>
    </submittedName>
</protein>
<organism evidence="3 4">
    <name type="scientific">Thamnocephalis sphaerospora</name>
    <dbReference type="NCBI Taxonomy" id="78915"/>
    <lineage>
        <taxon>Eukaryota</taxon>
        <taxon>Fungi</taxon>
        <taxon>Fungi incertae sedis</taxon>
        <taxon>Zoopagomycota</taxon>
        <taxon>Zoopagomycotina</taxon>
        <taxon>Zoopagomycetes</taxon>
        <taxon>Zoopagales</taxon>
        <taxon>Sigmoideomycetaceae</taxon>
        <taxon>Thamnocephalis</taxon>
    </lineage>
</organism>
<feature type="domain" description="Calcineurin-like phosphoesterase" evidence="2">
    <location>
        <begin position="5"/>
        <end position="143"/>
    </location>
</feature>
<reference evidence="4" key="1">
    <citation type="journal article" date="2018" name="Nat. Microbiol.">
        <title>Leveraging single-cell genomics to expand the fungal tree of life.</title>
        <authorList>
            <person name="Ahrendt S.R."/>
            <person name="Quandt C.A."/>
            <person name="Ciobanu D."/>
            <person name="Clum A."/>
            <person name="Salamov A."/>
            <person name="Andreopoulos B."/>
            <person name="Cheng J.F."/>
            <person name="Woyke T."/>
            <person name="Pelin A."/>
            <person name="Henrissat B."/>
            <person name="Reynolds N.K."/>
            <person name="Benny G.L."/>
            <person name="Smith M.E."/>
            <person name="James T.Y."/>
            <person name="Grigoriev I.V."/>
        </authorList>
    </citation>
    <scope>NUCLEOTIDE SEQUENCE [LARGE SCALE GENOMIC DNA]</scope>
    <source>
        <strain evidence="4">RSA 1356</strain>
    </source>
</reference>